<proteinExistence type="predicted"/>
<evidence type="ECO:0008006" key="4">
    <source>
        <dbReference type="Google" id="ProtNLM"/>
    </source>
</evidence>
<evidence type="ECO:0000313" key="2">
    <source>
        <dbReference type="EMBL" id="GLP96107.1"/>
    </source>
</evidence>
<reference evidence="2" key="1">
    <citation type="journal article" date="2014" name="Int. J. Syst. Evol. Microbiol.">
        <title>Complete genome sequence of Corynebacterium casei LMG S-19264T (=DSM 44701T), isolated from a smear-ripened cheese.</title>
        <authorList>
            <consortium name="US DOE Joint Genome Institute (JGI-PGF)"/>
            <person name="Walter F."/>
            <person name="Albersmeier A."/>
            <person name="Kalinowski J."/>
            <person name="Ruckert C."/>
        </authorList>
    </citation>
    <scope>NUCLEOTIDE SEQUENCE</scope>
    <source>
        <strain evidence="2">NBRC 101628</strain>
    </source>
</reference>
<accession>A0AA37RWQ0</accession>
<keyword evidence="3" id="KW-1185">Reference proteome</keyword>
<evidence type="ECO:0000256" key="1">
    <source>
        <dbReference type="SAM" id="SignalP"/>
    </source>
</evidence>
<dbReference type="AlphaFoldDB" id="A0AA37RWQ0"/>
<protein>
    <recommendedName>
        <fullName evidence="4">Lipoprotein</fullName>
    </recommendedName>
</protein>
<dbReference type="EMBL" id="BSNC01000004">
    <property type="protein sequence ID" value="GLP96107.1"/>
    <property type="molecule type" value="Genomic_DNA"/>
</dbReference>
<comment type="caution">
    <text evidence="2">The sequence shown here is derived from an EMBL/GenBank/DDBJ whole genome shotgun (WGS) entry which is preliminary data.</text>
</comment>
<gene>
    <name evidence="2" type="ORF">GCM10007895_14130</name>
</gene>
<name>A0AA37RWQ0_9GAMM</name>
<organism evidence="2 3">
    <name type="scientific">Paraferrimonas sedimenticola</name>
    <dbReference type="NCBI Taxonomy" id="375674"/>
    <lineage>
        <taxon>Bacteria</taxon>
        <taxon>Pseudomonadati</taxon>
        <taxon>Pseudomonadota</taxon>
        <taxon>Gammaproteobacteria</taxon>
        <taxon>Alteromonadales</taxon>
        <taxon>Ferrimonadaceae</taxon>
        <taxon>Paraferrimonas</taxon>
    </lineage>
</organism>
<dbReference type="PROSITE" id="PS51257">
    <property type="entry name" value="PROKAR_LIPOPROTEIN"/>
    <property type="match status" value="1"/>
</dbReference>
<dbReference type="Proteomes" id="UP001161422">
    <property type="component" value="Unassembled WGS sequence"/>
</dbReference>
<feature type="signal peptide" evidence="1">
    <location>
        <begin position="1"/>
        <end position="26"/>
    </location>
</feature>
<reference evidence="2" key="2">
    <citation type="submission" date="2023-01" db="EMBL/GenBank/DDBJ databases">
        <title>Draft genome sequence of Paraferrimonas sedimenticola strain NBRC 101628.</title>
        <authorList>
            <person name="Sun Q."/>
            <person name="Mori K."/>
        </authorList>
    </citation>
    <scope>NUCLEOTIDE SEQUENCE</scope>
    <source>
        <strain evidence="2">NBRC 101628</strain>
    </source>
</reference>
<dbReference type="RefSeq" id="WP_095506894.1">
    <property type="nucleotide sequence ID" value="NZ_BSNC01000004.1"/>
</dbReference>
<feature type="chain" id="PRO_5041437257" description="Lipoprotein" evidence="1">
    <location>
        <begin position="27"/>
        <end position="246"/>
    </location>
</feature>
<sequence>MKNAAKLALLSFVPLMLMACSGGAHVGGGEDGCRPGYEREGGICVPDDPVSDSPVARRAEKSINTKGIYLSSNNDTIATISKHGEVLIWDDYAESDEKVSYRSYVRNQILPGTQYRNNNACAQTESGYVQLSDHNYSFEQIGSGLLFSTDCGENGEFAKNLNAEQVNSLEDDSVLVSLAGNTIYRMKNIIQNDEGVLATLGEDNLLQFDSEVTNCEQEFYSDNEHLVILPSDTCQSTGFVPGVYQE</sequence>
<evidence type="ECO:0000313" key="3">
    <source>
        <dbReference type="Proteomes" id="UP001161422"/>
    </source>
</evidence>
<keyword evidence="1" id="KW-0732">Signal</keyword>